<gene>
    <name evidence="19" type="ORF">BSL78_06160</name>
</gene>
<dbReference type="InterPro" id="IPR019786">
    <property type="entry name" value="Zinc_finger_PHD-type_CS"/>
</dbReference>
<dbReference type="GO" id="GO:0008270">
    <property type="term" value="F:zinc ion binding"/>
    <property type="evidence" value="ECO:0007669"/>
    <property type="project" value="UniProtKB-KW"/>
</dbReference>
<keyword evidence="11" id="KW-0804">Transcription</keyword>
<dbReference type="EMBL" id="MRZV01000159">
    <property type="protein sequence ID" value="PIK56959.1"/>
    <property type="molecule type" value="Genomic_DNA"/>
</dbReference>
<dbReference type="FunFam" id="3.30.40.10:FF:000164">
    <property type="entry name" value="PHD finger protein 12"/>
    <property type="match status" value="1"/>
</dbReference>
<keyword evidence="5" id="KW-0479">Metal-binding</keyword>
<keyword evidence="3" id="KW-1017">Isopeptide bond</keyword>
<feature type="domain" description="PHD-type" evidence="18">
    <location>
        <begin position="51"/>
        <end position="100"/>
    </location>
</feature>
<keyword evidence="20" id="KW-1185">Reference proteome</keyword>
<dbReference type="CDD" id="cd15534">
    <property type="entry name" value="PHD2_PHF12_Rco1"/>
    <property type="match status" value="1"/>
</dbReference>
<comment type="subcellular location">
    <subcellularLocation>
        <location evidence="1">Nucleus</location>
    </subcellularLocation>
</comment>
<dbReference type="FunFam" id="3.30.40.10:FF:000154">
    <property type="entry name" value="PHD finger protein 12"/>
    <property type="match status" value="1"/>
</dbReference>
<dbReference type="OrthoDB" id="1919692at2759"/>
<keyword evidence="8" id="KW-0862">Zinc</keyword>
<dbReference type="Pfam" id="PF00628">
    <property type="entry name" value="PHD"/>
    <property type="match status" value="2"/>
</dbReference>
<dbReference type="Pfam" id="PF16737">
    <property type="entry name" value="PHF12_MRG_bd"/>
    <property type="match status" value="1"/>
</dbReference>
<dbReference type="Gene3D" id="6.10.20.60">
    <property type="entry name" value="PHD finger protein 12"/>
    <property type="match status" value="1"/>
</dbReference>
<dbReference type="PANTHER" id="PTHR46309:SF1">
    <property type="entry name" value="PHD FINGER PROTEIN 12"/>
    <property type="match status" value="1"/>
</dbReference>
<feature type="domain" description="PHD-type" evidence="18">
    <location>
        <begin position="266"/>
        <end position="316"/>
    </location>
</feature>
<evidence type="ECO:0000256" key="2">
    <source>
        <dbReference type="ARBA" id="ARBA00022491"/>
    </source>
</evidence>
<evidence type="ECO:0000256" key="1">
    <source>
        <dbReference type="ARBA" id="ARBA00004123"/>
    </source>
</evidence>
<evidence type="ECO:0000256" key="11">
    <source>
        <dbReference type="ARBA" id="ARBA00023163"/>
    </source>
</evidence>
<evidence type="ECO:0000256" key="13">
    <source>
        <dbReference type="ARBA" id="ARBA00065785"/>
    </source>
</evidence>
<dbReference type="Proteomes" id="UP000230750">
    <property type="component" value="Unassembled WGS sequence"/>
</dbReference>
<keyword evidence="4" id="KW-0597">Phosphoprotein</keyword>
<dbReference type="InterPro" id="IPR013083">
    <property type="entry name" value="Znf_RING/FYVE/PHD"/>
</dbReference>
<evidence type="ECO:0000256" key="3">
    <source>
        <dbReference type="ARBA" id="ARBA00022499"/>
    </source>
</evidence>
<evidence type="ECO:0000256" key="6">
    <source>
        <dbReference type="ARBA" id="ARBA00022737"/>
    </source>
</evidence>
<keyword evidence="10" id="KW-0805">Transcription regulation</keyword>
<keyword evidence="6" id="KW-0677">Repeat</keyword>
<dbReference type="InterPro" id="IPR001965">
    <property type="entry name" value="Znf_PHD"/>
</dbReference>
<evidence type="ECO:0000256" key="12">
    <source>
        <dbReference type="ARBA" id="ARBA00023242"/>
    </source>
</evidence>
<comment type="subunit">
    <text evidence="13">Component of SIN3 complexes. Interacts with SIN3A in a complex composed of HDAC1, SAP30 and SIN3A. Component of the SIN3B complex, which includes SIN3B, HDAC2 or HDAC1, PHF12 and MORF4L1; interacts directly with all subunits. Interacts with TLE5.</text>
</comment>
<dbReference type="SMART" id="SM00249">
    <property type="entry name" value="PHD"/>
    <property type="match status" value="2"/>
</dbReference>
<feature type="compositionally biased region" description="Basic and acidic residues" evidence="17">
    <location>
        <begin position="174"/>
        <end position="190"/>
    </location>
</feature>
<dbReference type="InterPro" id="IPR019787">
    <property type="entry name" value="Znf_PHD-finger"/>
</dbReference>
<evidence type="ECO:0000256" key="5">
    <source>
        <dbReference type="ARBA" id="ARBA00022723"/>
    </source>
</evidence>
<evidence type="ECO:0000256" key="14">
    <source>
        <dbReference type="ARBA" id="ARBA00068755"/>
    </source>
</evidence>
<proteinExistence type="predicted"/>
<evidence type="ECO:0000256" key="17">
    <source>
        <dbReference type="SAM" id="MobiDB-lite"/>
    </source>
</evidence>
<dbReference type="GO" id="GO:0000122">
    <property type="term" value="P:negative regulation of transcription by RNA polymerase II"/>
    <property type="evidence" value="ECO:0007669"/>
    <property type="project" value="TreeGrafter"/>
</dbReference>
<reference evidence="19 20" key="1">
    <citation type="journal article" date="2017" name="PLoS Biol.">
        <title>The sea cucumber genome provides insights into morphological evolution and visceral regeneration.</title>
        <authorList>
            <person name="Zhang X."/>
            <person name="Sun L."/>
            <person name="Yuan J."/>
            <person name="Sun Y."/>
            <person name="Gao Y."/>
            <person name="Zhang L."/>
            <person name="Li S."/>
            <person name="Dai H."/>
            <person name="Hamel J.F."/>
            <person name="Liu C."/>
            <person name="Yu Y."/>
            <person name="Liu S."/>
            <person name="Lin W."/>
            <person name="Guo K."/>
            <person name="Jin S."/>
            <person name="Xu P."/>
            <person name="Storey K.B."/>
            <person name="Huan P."/>
            <person name="Zhang T."/>
            <person name="Zhou Y."/>
            <person name="Zhang J."/>
            <person name="Lin C."/>
            <person name="Li X."/>
            <person name="Xing L."/>
            <person name="Huo D."/>
            <person name="Sun M."/>
            <person name="Wang L."/>
            <person name="Mercier A."/>
            <person name="Li F."/>
            <person name="Yang H."/>
            <person name="Xiang J."/>
        </authorList>
    </citation>
    <scope>NUCLEOTIDE SEQUENCE [LARGE SCALE GENOMIC DNA]</scope>
    <source>
        <strain evidence="19">Shaxun</strain>
        <tissue evidence="19">Muscle</tissue>
    </source>
</reference>
<feature type="region of interest" description="Disordered" evidence="17">
    <location>
        <begin position="407"/>
        <end position="438"/>
    </location>
</feature>
<dbReference type="Gene3D" id="3.30.40.10">
    <property type="entry name" value="Zinc/RING finger domain, C3HC4 (zinc finger)"/>
    <property type="match status" value="2"/>
</dbReference>
<dbReference type="PROSITE" id="PS01359">
    <property type="entry name" value="ZF_PHD_1"/>
    <property type="match status" value="1"/>
</dbReference>
<keyword evidence="7 16" id="KW-0863">Zinc-finger</keyword>
<accession>A0A2G8L9M4</accession>
<organism evidence="19 20">
    <name type="scientific">Stichopus japonicus</name>
    <name type="common">Sea cucumber</name>
    <dbReference type="NCBI Taxonomy" id="307972"/>
    <lineage>
        <taxon>Eukaryota</taxon>
        <taxon>Metazoa</taxon>
        <taxon>Echinodermata</taxon>
        <taxon>Eleutherozoa</taxon>
        <taxon>Echinozoa</taxon>
        <taxon>Holothuroidea</taxon>
        <taxon>Aspidochirotacea</taxon>
        <taxon>Aspidochirotida</taxon>
        <taxon>Stichopodidae</taxon>
        <taxon>Apostichopus</taxon>
    </lineage>
</organism>
<evidence type="ECO:0000313" key="19">
    <source>
        <dbReference type="EMBL" id="PIK56959.1"/>
    </source>
</evidence>
<evidence type="ECO:0000256" key="16">
    <source>
        <dbReference type="PROSITE-ProRule" id="PRU00146"/>
    </source>
</evidence>
<name>A0A2G8L9M4_STIJA</name>
<evidence type="ECO:0000256" key="9">
    <source>
        <dbReference type="ARBA" id="ARBA00022843"/>
    </source>
</evidence>
<dbReference type="STRING" id="307972.A0A2G8L9M4"/>
<keyword evidence="9" id="KW-0832">Ubl conjugation</keyword>
<dbReference type="CDD" id="cd15533">
    <property type="entry name" value="PHD1_PHF12"/>
    <property type="match status" value="1"/>
</dbReference>
<dbReference type="SUPFAM" id="SSF57903">
    <property type="entry name" value="FYVE/PHD zinc finger"/>
    <property type="match status" value="2"/>
</dbReference>
<feature type="region of interest" description="Disordered" evidence="17">
    <location>
        <begin position="28"/>
        <end position="50"/>
    </location>
</feature>
<feature type="compositionally biased region" description="Basic and acidic residues" evidence="17">
    <location>
        <begin position="490"/>
        <end position="511"/>
    </location>
</feature>
<sequence>MTTTVQYDLDTSGGLMDEIQALIAPPQTDEPARKYRRIDRETRRTGRTTNRDCCDSCHEGGDLICCDRCPASFHLQCCDPPLEEEDLPTGDWVCHKCTVAPQHMEKTDAEIVAAMNIPKSITMKDDIRGIEDKRQSGDYFKPRKTPVRLNDRLRRDGKQCMRLAQLQAYKEAQKEIKTGKKEDQERPEKTDPDEDDMEEILQSKGNPLLMLIKAASIQNPKQFQLPAEVMTHAPLPGMTRKRRKEDVSKNFKHIHELENGMVPLPAKMCFLCNKSCRVDPLIQCDYCPLLFHRDCLSPPLTTFPTGRWMCPNHPENGLPEFAKASYTEKCKIYHDINNRINQHAVKLDFLNKIHATGPPWKDKPERRKPSQWLKSVISLQSSIAVHLTKKDLSKSVPVTQKIVSAPQLLKSEKPKEKPVTNYSSNKLSHGLPPSISEVNHIHNSKHENHVGLDPVRTHETGEFKDKIRDGLKKELTNGPEVLSNGPSGPDKNEFMDHHEGSTNKKTKRADQLKDLSRGVTLWTSVWTKGRQSCHISYNPKFKNFGRLDNTD</sequence>
<dbReference type="InterPro" id="IPR011011">
    <property type="entry name" value="Znf_FYVE_PHD"/>
</dbReference>
<feature type="region of interest" description="Disordered" evidence="17">
    <location>
        <begin position="474"/>
        <end position="511"/>
    </location>
</feature>
<dbReference type="AlphaFoldDB" id="A0A2G8L9M4"/>
<keyword evidence="12" id="KW-0539">Nucleus</keyword>
<dbReference type="PANTHER" id="PTHR46309">
    <property type="entry name" value="PHD FINGER PROTEIN 12"/>
    <property type="match status" value="1"/>
</dbReference>
<dbReference type="InterPro" id="IPR042163">
    <property type="entry name" value="PHF12"/>
</dbReference>
<evidence type="ECO:0000256" key="10">
    <source>
        <dbReference type="ARBA" id="ARBA00023015"/>
    </source>
</evidence>
<dbReference type="InterPro" id="IPR038098">
    <property type="entry name" value="PHF12_MRG-bd_sf"/>
</dbReference>
<comment type="caution">
    <text evidence="19">The sequence shown here is derived from an EMBL/GenBank/DDBJ whole genome shotgun (WGS) entry which is preliminary data.</text>
</comment>
<dbReference type="GO" id="GO:0070822">
    <property type="term" value="C:Sin3-type complex"/>
    <property type="evidence" value="ECO:0007669"/>
    <property type="project" value="TreeGrafter"/>
</dbReference>
<dbReference type="GO" id="GO:0003714">
    <property type="term" value="F:transcription corepressor activity"/>
    <property type="evidence" value="ECO:0007669"/>
    <property type="project" value="InterPro"/>
</dbReference>
<keyword evidence="2" id="KW-0678">Repressor</keyword>
<evidence type="ECO:0000256" key="8">
    <source>
        <dbReference type="ARBA" id="ARBA00022833"/>
    </source>
</evidence>
<dbReference type="PROSITE" id="PS50016">
    <property type="entry name" value="ZF_PHD_2"/>
    <property type="match status" value="2"/>
</dbReference>
<dbReference type="InterPro" id="IPR031966">
    <property type="entry name" value="PHF12_MRG-bd"/>
</dbReference>
<evidence type="ECO:0000256" key="4">
    <source>
        <dbReference type="ARBA" id="ARBA00022553"/>
    </source>
</evidence>
<feature type="region of interest" description="Disordered" evidence="17">
    <location>
        <begin position="174"/>
        <end position="196"/>
    </location>
</feature>
<evidence type="ECO:0000259" key="18">
    <source>
        <dbReference type="PROSITE" id="PS50016"/>
    </source>
</evidence>
<protein>
    <recommendedName>
        <fullName evidence="14">PHD finger protein 12</fullName>
    </recommendedName>
    <alternativeName>
        <fullName evidence="15">PHD factor 1</fullName>
    </alternativeName>
</protein>
<feature type="compositionally biased region" description="Basic and acidic residues" evidence="17">
    <location>
        <begin position="30"/>
        <end position="50"/>
    </location>
</feature>
<evidence type="ECO:0000256" key="7">
    <source>
        <dbReference type="ARBA" id="ARBA00022771"/>
    </source>
</evidence>
<evidence type="ECO:0000313" key="20">
    <source>
        <dbReference type="Proteomes" id="UP000230750"/>
    </source>
</evidence>
<evidence type="ECO:0000256" key="15">
    <source>
        <dbReference type="ARBA" id="ARBA00076589"/>
    </source>
</evidence>